<evidence type="ECO:0000256" key="1">
    <source>
        <dbReference type="SAM" id="MobiDB-lite"/>
    </source>
</evidence>
<protein>
    <submittedName>
        <fullName evidence="2">Uncharacterized protein</fullName>
    </submittedName>
</protein>
<proteinExistence type="predicted"/>
<feature type="region of interest" description="Disordered" evidence="1">
    <location>
        <begin position="238"/>
        <end position="262"/>
    </location>
</feature>
<sequence>MSAHDLAWLRIPSDTCKGIYDNNKSASMVDATADAWKTLDWSGCDLGGKVVCVDDRGEDLSCHYFNYPFEYDFPRVWEAVIRHLKPSRCLLTNNADVVVHLIRNVARGRAAAKYINADMRGLSEASVNSLGLILDSYDEVAACSGTYNGCQLPDCGCVEGVFSAEAVDPSGKDVVWGYVADVFTTAREMKANYSLFQTPGYSPKFCKFECLSHANKTVNEYRTEIARSLTSLLLRETSHKASHKSPHSSPLYKKKREVTMTN</sequence>
<evidence type="ECO:0000313" key="3">
    <source>
        <dbReference type="Proteomes" id="UP000019763"/>
    </source>
</evidence>
<gene>
    <name evidence="2" type="ORF">GNI_102970</name>
</gene>
<dbReference type="RefSeq" id="XP_011131232.1">
    <property type="nucleotide sequence ID" value="XM_011132930.1"/>
</dbReference>
<dbReference type="Proteomes" id="UP000019763">
    <property type="component" value="Unassembled WGS sequence"/>
</dbReference>
<comment type="caution">
    <text evidence="2">The sequence shown here is derived from an EMBL/GenBank/DDBJ whole genome shotgun (WGS) entry which is preliminary data.</text>
</comment>
<reference evidence="2" key="1">
    <citation type="submission" date="2013-12" db="EMBL/GenBank/DDBJ databases">
        <authorList>
            <person name="Omoto C.K."/>
            <person name="Sibley D."/>
            <person name="Venepally P."/>
            <person name="Hadjithomas M."/>
            <person name="Karamycheva S."/>
            <person name="Brunk B."/>
            <person name="Roos D."/>
            <person name="Caler E."/>
            <person name="Lorenzi H."/>
        </authorList>
    </citation>
    <scope>NUCLEOTIDE SEQUENCE</scope>
</reference>
<dbReference type="VEuPathDB" id="CryptoDB:GNI_102970"/>
<accession>A0A023B4B8</accession>
<dbReference type="EMBL" id="AFNH02000770">
    <property type="protein sequence ID" value="EZG56550.1"/>
    <property type="molecule type" value="Genomic_DNA"/>
</dbReference>
<dbReference type="GeneID" id="22913652"/>
<keyword evidence="3" id="KW-1185">Reference proteome</keyword>
<dbReference type="AlphaFoldDB" id="A0A023B4B8"/>
<feature type="compositionally biased region" description="Basic residues" evidence="1">
    <location>
        <begin position="240"/>
        <end position="256"/>
    </location>
</feature>
<evidence type="ECO:0000313" key="2">
    <source>
        <dbReference type="EMBL" id="EZG56550.1"/>
    </source>
</evidence>
<organism evidence="2 3">
    <name type="scientific">Gregarina niphandrodes</name>
    <name type="common">Septate eugregarine</name>
    <dbReference type="NCBI Taxonomy" id="110365"/>
    <lineage>
        <taxon>Eukaryota</taxon>
        <taxon>Sar</taxon>
        <taxon>Alveolata</taxon>
        <taxon>Apicomplexa</taxon>
        <taxon>Conoidasida</taxon>
        <taxon>Gregarinasina</taxon>
        <taxon>Eugregarinorida</taxon>
        <taxon>Gregarinidae</taxon>
        <taxon>Gregarina</taxon>
    </lineage>
</organism>
<name>A0A023B4B8_GRENI</name>